<gene>
    <name evidence="1" type="primary">PARPA_02404.1 scaffold 4303</name>
</gene>
<evidence type="ECO:0000313" key="1">
    <source>
        <dbReference type="EMBL" id="CEP08985.1"/>
    </source>
</evidence>
<keyword evidence="2" id="KW-1185">Reference proteome</keyword>
<reference evidence="1 2" key="1">
    <citation type="submission" date="2014-09" db="EMBL/GenBank/DDBJ databases">
        <authorList>
            <person name="Ellenberger Sabrina"/>
        </authorList>
    </citation>
    <scope>NUCLEOTIDE SEQUENCE [LARGE SCALE GENOMIC DNA]</scope>
    <source>
        <strain evidence="1 2">CBS 412.66</strain>
    </source>
</reference>
<evidence type="ECO:0000313" key="2">
    <source>
        <dbReference type="Proteomes" id="UP000054107"/>
    </source>
</evidence>
<accession>A0A0B7N0H5</accession>
<dbReference type="EMBL" id="LN720796">
    <property type="protein sequence ID" value="CEP08985.1"/>
    <property type="molecule type" value="Genomic_DNA"/>
</dbReference>
<sequence>MPFVLALCAPLDVIFATPRYLIFHRSLIFPQCRPTTPRLFGSVRNILRSVNTLPHQFNKCHATTSTCLHLPIAEILVHSLPTNHPIATLFQPPTTILPPQSTIWKLHGSDVFTFKLPHLTPQISSNHKISSTQHLQQESHLTHPIQPTTPQQLRYLQFPFTRTSSCPSKYAVWSTALSTYIDLSLRSPTFAQYLDFVCMRSNLTISSDTLYPTLSTHRVFSCMLQAIWNSQYRFTFDKTPFNPTQVLTAVDGALYTLNTQDNIHQPM</sequence>
<dbReference type="OrthoDB" id="2302004at2759"/>
<protein>
    <submittedName>
        <fullName evidence="1">Uncharacterized protein</fullName>
    </submittedName>
</protein>
<dbReference type="Proteomes" id="UP000054107">
    <property type="component" value="Unassembled WGS sequence"/>
</dbReference>
<dbReference type="AlphaFoldDB" id="A0A0B7N0H5"/>
<organism evidence="1 2">
    <name type="scientific">Parasitella parasitica</name>
    <dbReference type="NCBI Taxonomy" id="35722"/>
    <lineage>
        <taxon>Eukaryota</taxon>
        <taxon>Fungi</taxon>
        <taxon>Fungi incertae sedis</taxon>
        <taxon>Mucoromycota</taxon>
        <taxon>Mucoromycotina</taxon>
        <taxon>Mucoromycetes</taxon>
        <taxon>Mucorales</taxon>
        <taxon>Mucorineae</taxon>
        <taxon>Mucoraceae</taxon>
        <taxon>Parasitella</taxon>
    </lineage>
</organism>
<proteinExistence type="predicted"/>
<name>A0A0B7N0H5_9FUNG</name>